<dbReference type="RefSeq" id="WP_077966966.1">
    <property type="nucleotide sequence ID" value="NZ_CP045178.1"/>
</dbReference>
<dbReference type="PANTHER" id="PTHR39339">
    <property type="entry name" value="SLR1444 PROTEIN"/>
    <property type="match status" value="1"/>
</dbReference>
<dbReference type="PANTHER" id="PTHR39339:SF1">
    <property type="entry name" value="CHAD DOMAIN-CONTAINING PROTEIN"/>
    <property type="match status" value="1"/>
</dbReference>
<evidence type="ECO:0000259" key="2">
    <source>
        <dbReference type="PROSITE" id="PS51707"/>
    </source>
</evidence>
<comment type="caution">
    <text evidence="4">The sequence shown here is derived from an EMBL/GenBank/DDBJ whole genome shotgun (WGS) entry which is preliminary data.</text>
</comment>
<dbReference type="PROSITE" id="PS51707">
    <property type="entry name" value="CYTH"/>
    <property type="match status" value="1"/>
</dbReference>
<feature type="domain" description="CHAD" evidence="3">
    <location>
        <begin position="220"/>
        <end position="505"/>
    </location>
</feature>
<dbReference type="EMBL" id="MVFC01000006">
    <property type="protein sequence ID" value="OON80799.1"/>
    <property type="molecule type" value="Genomic_DNA"/>
</dbReference>
<dbReference type="SUPFAM" id="SSF55154">
    <property type="entry name" value="CYTH-like phosphatases"/>
    <property type="match status" value="1"/>
</dbReference>
<protein>
    <submittedName>
        <fullName evidence="4">Metal-binding protein</fullName>
    </submittedName>
</protein>
<dbReference type="CDD" id="cd07374">
    <property type="entry name" value="CYTH-like_Pase"/>
    <property type="match status" value="1"/>
</dbReference>
<dbReference type="Gene3D" id="1.40.20.10">
    <property type="entry name" value="CHAD domain"/>
    <property type="match status" value="1"/>
</dbReference>
<evidence type="ECO:0000259" key="3">
    <source>
        <dbReference type="PROSITE" id="PS51708"/>
    </source>
</evidence>
<dbReference type="AlphaFoldDB" id="A0A1V4AC15"/>
<reference evidence="4 5" key="1">
    <citation type="submission" date="2017-02" db="EMBL/GenBank/DDBJ databases">
        <title>Draft Genome Sequence of Streptomyces tsukubaensis F601, a Producer of the immunosuppressant tacrolimus FK506.</title>
        <authorList>
            <person name="Zong G."/>
            <person name="Zhong C."/>
            <person name="Fu J."/>
            <person name="Qin R."/>
            <person name="Cao G."/>
        </authorList>
    </citation>
    <scope>NUCLEOTIDE SEQUENCE [LARGE SCALE GENOMIC DNA]</scope>
    <source>
        <strain evidence="4 5">F601</strain>
    </source>
</reference>
<evidence type="ECO:0000256" key="1">
    <source>
        <dbReference type="SAM" id="MobiDB-lite"/>
    </source>
</evidence>
<proteinExistence type="predicted"/>
<dbReference type="Pfam" id="PF01928">
    <property type="entry name" value="CYTH"/>
    <property type="match status" value="1"/>
</dbReference>
<dbReference type="PROSITE" id="PS51708">
    <property type="entry name" value="CHAD"/>
    <property type="match status" value="1"/>
</dbReference>
<dbReference type="OrthoDB" id="9777271at2"/>
<evidence type="ECO:0000313" key="4">
    <source>
        <dbReference type="EMBL" id="OON80799.1"/>
    </source>
</evidence>
<dbReference type="InterPro" id="IPR007899">
    <property type="entry name" value="CHAD_dom"/>
</dbReference>
<feature type="domain" description="CYTH" evidence="2">
    <location>
        <begin position="5"/>
        <end position="207"/>
    </location>
</feature>
<dbReference type="Pfam" id="PF05235">
    <property type="entry name" value="CHAD"/>
    <property type="match status" value="1"/>
</dbReference>
<organism evidence="4 5">
    <name type="scientific">Streptomyces tsukubensis</name>
    <dbReference type="NCBI Taxonomy" id="83656"/>
    <lineage>
        <taxon>Bacteria</taxon>
        <taxon>Bacillati</taxon>
        <taxon>Actinomycetota</taxon>
        <taxon>Actinomycetes</taxon>
        <taxon>Kitasatosporales</taxon>
        <taxon>Streptomycetaceae</taxon>
        <taxon>Streptomyces</taxon>
    </lineage>
</organism>
<dbReference type="Proteomes" id="UP000190539">
    <property type="component" value="Unassembled WGS sequence"/>
</dbReference>
<accession>A0A1V4AC15</accession>
<dbReference type="SMART" id="SM01118">
    <property type="entry name" value="CYTH"/>
    <property type="match status" value="1"/>
</dbReference>
<feature type="region of interest" description="Disordered" evidence="1">
    <location>
        <begin position="1"/>
        <end position="20"/>
    </location>
</feature>
<dbReference type="InterPro" id="IPR033469">
    <property type="entry name" value="CYTH-like_dom_sf"/>
</dbReference>
<sequence length="521" mass="56538">MAETKREIERKYEADTAEKSGLPDLSGITGVATVRDEGTDELDAVYYDTQDLRLAACNITLRRRTGGSDAGWHLKLPVAEDVRDEIHAPLGDTLTLPGVLRDLVRARTRDAALIPVVRLVSTRELRHLLDASDTLLAEVSLDRVVAERLTDGGNSADWTEIEVELAAGGDPKFLDKVAKKLRKGLGSLRRAESPSKLARALAETGQGAPAVLAPPSGAVPGTAGGEVMAYLRAQYETILSRDAGVRRGVPDSVHRMRVAIRRSRSVLRSHRSVLDRNVTDPLRAELKWLAGELGVDRDQEVLDARLRGLVAAVPGPLLLGPVDARLTVWSVATSTRSSATASEALGSARYLTLLAALEEFLTAPPLRPAAHKSPAKVLPKAVAKDHGRLTARMDHARSLPEGEERTAAMHEARKAAKRARYTAEAARPALGKPAKRYAKRAKALQSLLGEHHDSKVTREALRTLAVQAHGSGETAFTWGLLYGREEQRAAEYERELPGVWGKVASLKPERKVAPLKPKKKD</sequence>
<name>A0A1V4AC15_9ACTN</name>
<dbReference type="Gene3D" id="2.40.320.10">
    <property type="entry name" value="Hypothetical Protein Pfu-838710-001"/>
    <property type="match status" value="1"/>
</dbReference>
<feature type="compositionally biased region" description="Basic and acidic residues" evidence="1">
    <location>
        <begin position="1"/>
        <end position="18"/>
    </location>
</feature>
<keyword evidence="5" id="KW-1185">Reference proteome</keyword>
<dbReference type="InterPro" id="IPR038186">
    <property type="entry name" value="CHAD_dom_sf"/>
</dbReference>
<dbReference type="SMART" id="SM00880">
    <property type="entry name" value="CHAD"/>
    <property type="match status" value="1"/>
</dbReference>
<evidence type="ECO:0000313" key="5">
    <source>
        <dbReference type="Proteomes" id="UP000190539"/>
    </source>
</evidence>
<dbReference type="STRING" id="83656.B1H18_10395"/>
<dbReference type="InterPro" id="IPR023577">
    <property type="entry name" value="CYTH_domain"/>
</dbReference>
<gene>
    <name evidence="4" type="ORF">B1H18_10395</name>
</gene>